<dbReference type="PANTHER" id="PTHR38110">
    <property type="entry name" value="CHROMOSOME 23, WHOLE GENOME SHOTGUN SEQUENCE"/>
    <property type="match status" value="1"/>
</dbReference>
<evidence type="ECO:0000313" key="2">
    <source>
        <dbReference type="EMBL" id="KAK2596103.1"/>
    </source>
</evidence>
<comment type="caution">
    <text evidence="2">The sequence shown here is derived from an EMBL/GenBank/DDBJ whole genome shotgun (WGS) entry which is preliminary data.</text>
</comment>
<evidence type="ECO:0000259" key="1">
    <source>
        <dbReference type="Pfam" id="PF20789"/>
    </source>
</evidence>
<keyword evidence="3" id="KW-1185">Reference proteome</keyword>
<dbReference type="Proteomes" id="UP001251528">
    <property type="component" value="Unassembled WGS sequence"/>
</dbReference>
<dbReference type="InterPro" id="IPR052389">
    <property type="entry name" value="Sec_Metab_Biosynth-Assoc"/>
</dbReference>
<dbReference type="PANTHER" id="PTHR38110:SF1">
    <property type="entry name" value="THIOESTERASE DOMAIN-CONTAINING PROTEIN"/>
    <property type="match status" value="1"/>
</dbReference>
<dbReference type="InterPro" id="IPR029069">
    <property type="entry name" value="HotDog_dom_sf"/>
</dbReference>
<feature type="domain" description="Acyl-CoA thioesterase-like C-terminal" evidence="1">
    <location>
        <begin position="102"/>
        <end position="258"/>
    </location>
</feature>
<reference evidence="2" key="1">
    <citation type="submission" date="2023-06" db="EMBL/GenBank/DDBJ databases">
        <title>Conoideocrella luteorostrata (Hypocreales: Clavicipitaceae), a potential biocontrol fungus for elongate hemlock scale in United States Christmas tree production areas.</title>
        <authorList>
            <person name="Barrett H."/>
            <person name="Lovett B."/>
            <person name="Macias A.M."/>
            <person name="Stajich J.E."/>
            <person name="Kasson M.T."/>
        </authorList>
    </citation>
    <scope>NUCLEOTIDE SEQUENCE</scope>
    <source>
        <strain evidence="2">ARSEF 14590</strain>
    </source>
</reference>
<gene>
    <name evidence="2" type="ORF">QQS21_006450</name>
</gene>
<dbReference type="InterPro" id="IPR042171">
    <property type="entry name" value="Acyl-CoA_hotdog"/>
</dbReference>
<proteinExistence type="predicted"/>
<evidence type="ECO:0000313" key="3">
    <source>
        <dbReference type="Proteomes" id="UP001251528"/>
    </source>
</evidence>
<sequence>MTNSKDISLAGSIKVEKLDSHTYKANLNELFGIGAVPNGGYTASCMLAAASTHLASRKQTDTFTTHLEYLNRTSPGVAIITVEDTKLGKQVSTLHLTLWQGNGLLQQAPWVTPGVTRRKGPLQPGVMDLWLCLASGESITQATLPYVTDSFPYNMHLFLVAPELRAMLETPAPNKSEDKETTNRRAETLKKNEDRAGMWFPTLVMNLENKTALPEEGVKWLNTRITSKQINNGKFDLDVIIRDTDGELVALSHHVAMVLSMARNTGKSSL</sequence>
<dbReference type="Pfam" id="PF20789">
    <property type="entry name" value="4HBT_3C"/>
    <property type="match status" value="1"/>
</dbReference>
<dbReference type="Gene3D" id="2.40.160.210">
    <property type="entry name" value="Acyl-CoA thioesterase, double hotdog domain"/>
    <property type="match status" value="2"/>
</dbReference>
<protein>
    <recommendedName>
        <fullName evidence="1">Acyl-CoA thioesterase-like C-terminal domain-containing protein</fullName>
    </recommendedName>
</protein>
<name>A0AAJ0CMI2_9HYPO</name>
<dbReference type="EMBL" id="JASWJB010000120">
    <property type="protein sequence ID" value="KAK2596103.1"/>
    <property type="molecule type" value="Genomic_DNA"/>
</dbReference>
<organism evidence="2 3">
    <name type="scientific">Conoideocrella luteorostrata</name>
    <dbReference type="NCBI Taxonomy" id="1105319"/>
    <lineage>
        <taxon>Eukaryota</taxon>
        <taxon>Fungi</taxon>
        <taxon>Dikarya</taxon>
        <taxon>Ascomycota</taxon>
        <taxon>Pezizomycotina</taxon>
        <taxon>Sordariomycetes</taxon>
        <taxon>Hypocreomycetidae</taxon>
        <taxon>Hypocreales</taxon>
        <taxon>Clavicipitaceae</taxon>
        <taxon>Conoideocrella</taxon>
    </lineage>
</organism>
<dbReference type="AlphaFoldDB" id="A0AAJ0CMI2"/>
<dbReference type="InterPro" id="IPR049450">
    <property type="entry name" value="ACOT8-like_C"/>
</dbReference>
<dbReference type="SUPFAM" id="SSF54637">
    <property type="entry name" value="Thioesterase/thiol ester dehydrase-isomerase"/>
    <property type="match status" value="2"/>
</dbReference>
<accession>A0AAJ0CMI2</accession>